<gene>
    <name evidence="3" type="ORF">B0I71DRAFT_134282</name>
    <name evidence="2" type="ORF">YALI1_C31408g</name>
</gene>
<proteinExistence type="predicted"/>
<dbReference type="KEGG" id="yli:2909672"/>
<organism evidence="2 4">
    <name type="scientific">Yarrowia lipolytica</name>
    <name type="common">Candida lipolytica</name>
    <dbReference type="NCBI Taxonomy" id="4952"/>
    <lineage>
        <taxon>Eukaryota</taxon>
        <taxon>Fungi</taxon>
        <taxon>Dikarya</taxon>
        <taxon>Ascomycota</taxon>
        <taxon>Saccharomycotina</taxon>
        <taxon>Dipodascomycetes</taxon>
        <taxon>Dipodascales</taxon>
        <taxon>Dipodascales incertae sedis</taxon>
        <taxon>Yarrowia</taxon>
    </lineage>
</organism>
<dbReference type="EMBL" id="KZ859034">
    <property type="protein sequence ID" value="RDW24432.1"/>
    <property type="molecule type" value="Genomic_DNA"/>
</dbReference>
<evidence type="ECO:0000259" key="1">
    <source>
        <dbReference type="Pfam" id="PF00144"/>
    </source>
</evidence>
<evidence type="ECO:0000313" key="4">
    <source>
        <dbReference type="Proteomes" id="UP000182444"/>
    </source>
</evidence>
<dbReference type="AlphaFoldDB" id="A0A1D8NCC0"/>
<dbReference type="Proteomes" id="UP000256601">
    <property type="component" value="Unassembled WGS sequence"/>
</dbReference>
<evidence type="ECO:0000313" key="5">
    <source>
        <dbReference type="Proteomes" id="UP000256601"/>
    </source>
</evidence>
<dbReference type="EMBL" id="CP017555">
    <property type="protein sequence ID" value="AOW03276.1"/>
    <property type="molecule type" value="Genomic_DNA"/>
</dbReference>
<reference evidence="2 4" key="1">
    <citation type="journal article" date="2016" name="PLoS ONE">
        <title>Sequence Assembly of Yarrowia lipolytica Strain W29/CLIB89 Shows Transposable Element Diversity.</title>
        <authorList>
            <person name="Magnan C."/>
            <person name="Yu J."/>
            <person name="Chang I."/>
            <person name="Jahn E."/>
            <person name="Kanomata Y."/>
            <person name="Wu J."/>
            <person name="Zeller M."/>
            <person name="Oakes M."/>
            <person name="Baldi P."/>
            <person name="Sandmeyer S."/>
        </authorList>
    </citation>
    <scope>NUCLEOTIDE SEQUENCE [LARGE SCALE GENOMIC DNA]</scope>
    <source>
        <strain evidence="2">CLIB89</strain>
        <strain evidence="4">CLIB89(W29)</strain>
    </source>
</reference>
<dbReference type="Proteomes" id="UP000182444">
    <property type="component" value="Chromosome 1C"/>
</dbReference>
<dbReference type="OrthoDB" id="428260at2759"/>
<dbReference type="InterPro" id="IPR012338">
    <property type="entry name" value="Beta-lactam/transpept-like"/>
</dbReference>
<dbReference type="VEuPathDB" id="FungiDB:YALI1_C31408g"/>
<protein>
    <submittedName>
        <fullName evidence="3">Beta-lactamase/transpeptidase-like protein</fullName>
    </submittedName>
</protein>
<dbReference type="GeneID" id="2909672"/>
<accession>A0A1D8NCC0</accession>
<evidence type="ECO:0000313" key="3">
    <source>
        <dbReference type="EMBL" id="RDW24432.1"/>
    </source>
</evidence>
<dbReference type="PANTHER" id="PTHR43283:SF3">
    <property type="entry name" value="BETA-LACTAMASE FAMILY PROTEIN (AFU_ORTHOLOGUE AFUA_5G07500)"/>
    <property type="match status" value="1"/>
</dbReference>
<dbReference type="Pfam" id="PF00144">
    <property type="entry name" value="Beta-lactamase"/>
    <property type="match status" value="1"/>
</dbReference>
<dbReference type="eggNOG" id="ENOG502QQGR">
    <property type="taxonomic scope" value="Eukaryota"/>
</dbReference>
<dbReference type="InterPro" id="IPR050789">
    <property type="entry name" value="Diverse_Enzym_Activities"/>
</dbReference>
<dbReference type="RefSeq" id="XP_502151.1">
    <property type="nucleotide sequence ID" value="XM_502151.1"/>
</dbReference>
<reference evidence="3 5" key="2">
    <citation type="submission" date="2018-07" db="EMBL/GenBank/DDBJ databases">
        <title>Draft Genome Assemblies for Five Robust Yarrowia lipolytica Strains Exhibiting High Lipid Production and Pentose Sugar Utilization and Sugar Alcohol Secretion from Undetoxified Lignocellulosic Biomass Hydrolysates.</title>
        <authorList>
            <consortium name="DOE Joint Genome Institute"/>
            <person name="Walker C."/>
            <person name="Ryu S."/>
            <person name="Na H."/>
            <person name="Zane M."/>
            <person name="LaButti K."/>
            <person name="Lipzen A."/>
            <person name="Haridas S."/>
            <person name="Barry K."/>
            <person name="Grigoriev I.V."/>
            <person name="Quarterman J."/>
            <person name="Slininger P."/>
            <person name="Dien B."/>
            <person name="Trinh C.T."/>
        </authorList>
    </citation>
    <scope>NUCLEOTIDE SEQUENCE [LARGE SCALE GENOMIC DNA]</scope>
    <source>
        <strain evidence="3 5">YB392</strain>
    </source>
</reference>
<evidence type="ECO:0000313" key="2">
    <source>
        <dbReference type="EMBL" id="AOW03276.1"/>
    </source>
</evidence>
<dbReference type="SUPFAM" id="SSF56601">
    <property type="entry name" value="beta-lactamase/transpeptidase-like"/>
    <property type="match status" value="1"/>
</dbReference>
<feature type="domain" description="Beta-lactamase-related" evidence="1">
    <location>
        <begin position="13"/>
        <end position="363"/>
    </location>
</feature>
<dbReference type="PANTHER" id="PTHR43283">
    <property type="entry name" value="BETA-LACTAMASE-RELATED"/>
    <property type="match status" value="1"/>
</dbReference>
<dbReference type="OMA" id="DKACEDQ"/>
<dbReference type="VEuPathDB" id="FungiDB:YALI0_C22748g"/>
<name>A0A1D8NCC0_YARLL</name>
<dbReference type="InterPro" id="IPR001466">
    <property type="entry name" value="Beta-lactam-related"/>
</dbReference>
<dbReference type="Gene3D" id="3.40.710.10">
    <property type="entry name" value="DD-peptidase/beta-lactamase superfamily"/>
    <property type="match status" value="1"/>
</dbReference>
<dbReference type="SMR" id="A0A1D8NCC0"/>
<sequence>MATLAADSKTAIEQTIDQATSSGKIPGFVLNVVNKKGDSLVSYASGKEGASTDKPMTTDHVFWLASCSKLLGAISAMQQVEKGLIGLDDADKVEELVPELKDIKLIKQVDGKLTLVEKTKRITLRMLLTHTAGFSYTFFHPWLKELYPDVDELSGGDDVLKTALVFEPGTDWGYGASLDWAGVVIQRLTKTPLSELVQKEIFDPLGIKDLTMYPTEEHKTRFAKLHQRAEDGSVKERDHVYPTKAAFESFGAGFFAKGSEYTKVLAALLDDGGKILSKESVDQMFTNQIPQWPNYGRRGIPAAKPEYTNPLPELFPQGEAPQGWGISFMQTVEPTQTGRGPNVGWWAGIMNSFWWVDRTKGVAGLCQAQILPFGDMDTMVLWQTIEALTYQGLKE</sequence>